<proteinExistence type="predicted"/>
<dbReference type="Proteomes" id="UP000006727">
    <property type="component" value="Chromosome 16"/>
</dbReference>
<keyword evidence="1" id="KW-0472">Membrane</keyword>
<protein>
    <submittedName>
        <fullName evidence="2 3">Uncharacterized protein</fullName>
    </submittedName>
</protein>
<accession>A0A2K1J9N2</accession>
<dbReference type="Gramene" id="Pp3c16_22310V3.1">
    <property type="protein sequence ID" value="PAC:32986387.CDS.1"/>
    <property type="gene ID" value="Pp3c16_22310"/>
</dbReference>
<dbReference type="EnsemblPlants" id="Pp3c16_22310V3.1">
    <property type="protein sequence ID" value="PAC:32986387.CDS.1"/>
    <property type="gene ID" value="Pp3c16_22310"/>
</dbReference>
<gene>
    <name evidence="2" type="ORF">PHYPA_021344</name>
</gene>
<keyword evidence="1" id="KW-0812">Transmembrane</keyword>
<dbReference type="EMBL" id="ABEU02000016">
    <property type="protein sequence ID" value="PNR38233.1"/>
    <property type="molecule type" value="Genomic_DNA"/>
</dbReference>
<keyword evidence="1" id="KW-1133">Transmembrane helix</keyword>
<dbReference type="InParanoid" id="A0A2K1J9N2"/>
<keyword evidence="4" id="KW-1185">Reference proteome</keyword>
<evidence type="ECO:0000256" key="1">
    <source>
        <dbReference type="SAM" id="Phobius"/>
    </source>
</evidence>
<organism evidence="2">
    <name type="scientific">Physcomitrium patens</name>
    <name type="common">Spreading-leaved earth moss</name>
    <name type="synonym">Physcomitrella patens</name>
    <dbReference type="NCBI Taxonomy" id="3218"/>
    <lineage>
        <taxon>Eukaryota</taxon>
        <taxon>Viridiplantae</taxon>
        <taxon>Streptophyta</taxon>
        <taxon>Embryophyta</taxon>
        <taxon>Bryophyta</taxon>
        <taxon>Bryophytina</taxon>
        <taxon>Bryopsida</taxon>
        <taxon>Funariidae</taxon>
        <taxon>Funariales</taxon>
        <taxon>Funariaceae</taxon>
        <taxon>Physcomitrium</taxon>
    </lineage>
</organism>
<dbReference type="AlphaFoldDB" id="A0A2K1J9N2"/>
<name>A0A2K1J9N2_PHYPA</name>
<reference evidence="2 4" key="1">
    <citation type="journal article" date="2008" name="Science">
        <title>The Physcomitrella genome reveals evolutionary insights into the conquest of land by plants.</title>
        <authorList>
            <person name="Rensing S."/>
            <person name="Lang D."/>
            <person name="Zimmer A."/>
            <person name="Terry A."/>
            <person name="Salamov A."/>
            <person name="Shapiro H."/>
            <person name="Nishiyama T."/>
            <person name="Perroud P.-F."/>
            <person name="Lindquist E."/>
            <person name="Kamisugi Y."/>
            <person name="Tanahashi T."/>
            <person name="Sakakibara K."/>
            <person name="Fujita T."/>
            <person name="Oishi K."/>
            <person name="Shin-I T."/>
            <person name="Kuroki Y."/>
            <person name="Toyoda A."/>
            <person name="Suzuki Y."/>
            <person name="Hashimoto A."/>
            <person name="Yamaguchi K."/>
            <person name="Sugano A."/>
            <person name="Kohara Y."/>
            <person name="Fujiyama A."/>
            <person name="Anterola A."/>
            <person name="Aoki S."/>
            <person name="Ashton N."/>
            <person name="Barbazuk W.B."/>
            <person name="Barker E."/>
            <person name="Bennetzen J."/>
            <person name="Bezanilla M."/>
            <person name="Blankenship R."/>
            <person name="Cho S.H."/>
            <person name="Dutcher S."/>
            <person name="Estelle M."/>
            <person name="Fawcett J.A."/>
            <person name="Gundlach H."/>
            <person name="Hanada K."/>
            <person name="Heyl A."/>
            <person name="Hicks K.A."/>
            <person name="Hugh J."/>
            <person name="Lohr M."/>
            <person name="Mayer K."/>
            <person name="Melkozernov A."/>
            <person name="Murata T."/>
            <person name="Nelson D."/>
            <person name="Pils B."/>
            <person name="Prigge M."/>
            <person name="Reiss B."/>
            <person name="Renner T."/>
            <person name="Rombauts S."/>
            <person name="Rushton P."/>
            <person name="Sanderfoot A."/>
            <person name="Schween G."/>
            <person name="Shiu S.-H."/>
            <person name="Stueber K."/>
            <person name="Theodoulou F.L."/>
            <person name="Tu H."/>
            <person name="Van de Peer Y."/>
            <person name="Verrier P.J."/>
            <person name="Waters E."/>
            <person name="Wood A."/>
            <person name="Yang L."/>
            <person name="Cove D."/>
            <person name="Cuming A."/>
            <person name="Hasebe M."/>
            <person name="Lucas S."/>
            <person name="Mishler D.B."/>
            <person name="Reski R."/>
            <person name="Grigoriev I."/>
            <person name="Quatrano R.S."/>
            <person name="Boore J.L."/>
        </authorList>
    </citation>
    <scope>NUCLEOTIDE SEQUENCE [LARGE SCALE GENOMIC DNA]</scope>
    <source>
        <strain evidence="3 4">cv. Gransden 2004</strain>
    </source>
</reference>
<reference evidence="2 4" key="2">
    <citation type="journal article" date="2018" name="Plant J.">
        <title>The Physcomitrella patens chromosome-scale assembly reveals moss genome structure and evolution.</title>
        <authorList>
            <person name="Lang D."/>
            <person name="Ullrich K.K."/>
            <person name="Murat F."/>
            <person name="Fuchs J."/>
            <person name="Jenkins J."/>
            <person name="Haas F.B."/>
            <person name="Piednoel M."/>
            <person name="Gundlach H."/>
            <person name="Van Bel M."/>
            <person name="Meyberg R."/>
            <person name="Vives C."/>
            <person name="Morata J."/>
            <person name="Symeonidi A."/>
            <person name="Hiss M."/>
            <person name="Muchero W."/>
            <person name="Kamisugi Y."/>
            <person name="Saleh O."/>
            <person name="Blanc G."/>
            <person name="Decker E.L."/>
            <person name="van Gessel N."/>
            <person name="Grimwood J."/>
            <person name="Hayes R.D."/>
            <person name="Graham S.W."/>
            <person name="Gunter L.E."/>
            <person name="McDaniel S.F."/>
            <person name="Hoernstein S.N.W."/>
            <person name="Larsson A."/>
            <person name="Li F.W."/>
            <person name="Perroud P.F."/>
            <person name="Phillips J."/>
            <person name="Ranjan P."/>
            <person name="Rokshar D.S."/>
            <person name="Rothfels C.J."/>
            <person name="Schneider L."/>
            <person name="Shu S."/>
            <person name="Stevenson D.W."/>
            <person name="Thummler F."/>
            <person name="Tillich M."/>
            <person name="Villarreal Aguilar J.C."/>
            <person name="Widiez T."/>
            <person name="Wong G.K."/>
            <person name="Wymore A."/>
            <person name="Zhang Y."/>
            <person name="Zimmer A.D."/>
            <person name="Quatrano R.S."/>
            <person name="Mayer K.F.X."/>
            <person name="Goodstein D."/>
            <person name="Casacuberta J.M."/>
            <person name="Vandepoele K."/>
            <person name="Reski R."/>
            <person name="Cuming A.C."/>
            <person name="Tuskan G.A."/>
            <person name="Maumus F."/>
            <person name="Salse J."/>
            <person name="Schmutz J."/>
            <person name="Rensing S.A."/>
        </authorList>
    </citation>
    <scope>NUCLEOTIDE SEQUENCE [LARGE SCALE GENOMIC DNA]</scope>
    <source>
        <strain evidence="3 4">cv. Gransden 2004</strain>
    </source>
</reference>
<feature type="transmembrane region" description="Helical" evidence="1">
    <location>
        <begin position="42"/>
        <end position="60"/>
    </location>
</feature>
<evidence type="ECO:0000313" key="4">
    <source>
        <dbReference type="Proteomes" id="UP000006727"/>
    </source>
</evidence>
<evidence type="ECO:0000313" key="2">
    <source>
        <dbReference type="EMBL" id="PNR38233.1"/>
    </source>
</evidence>
<sequence>MQAQPHTNSNNIHNNSPLLPIINGPWPQISQSHSRLPFPPLFSFRACFIFFFFFLFLTKIGRTRPIIYL</sequence>
<evidence type="ECO:0000313" key="3">
    <source>
        <dbReference type="EnsemblPlants" id="PAC:32986387.CDS.1"/>
    </source>
</evidence>
<reference evidence="3" key="3">
    <citation type="submission" date="2020-12" db="UniProtKB">
        <authorList>
            <consortium name="EnsemblPlants"/>
        </authorList>
    </citation>
    <scope>IDENTIFICATION</scope>
</reference>